<dbReference type="InterPro" id="IPR011009">
    <property type="entry name" value="Kinase-like_dom_sf"/>
</dbReference>
<dbReference type="EMBL" id="KV700115">
    <property type="protein sequence ID" value="OCF51801.1"/>
    <property type="molecule type" value="Genomic_DNA"/>
</dbReference>
<dbReference type="GO" id="GO:0072354">
    <property type="term" value="F:histone H3T3 kinase activity"/>
    <property type="evidence" value="ECO:0007669"/>
    <property type="project" value="TreeGrafter"/>
</dbReference>
<organism evidence="10">
    <name type="scientific">Kwoniella pini CBS 10737</name>
    <dbReference type="NCBI Taxonomy" id="1296096"/>
    <lineage>
        <taxon>Eukaryota</taxon>
        <taxon>Fungi</taxon>
        <taxon>Dikarya</taxon>
        <taxon>Basidiomycota</taxon>
        <taxon>Agaricomycotina</taxon>
        <taxon>Tremellomycetes</taxon>
        <taxon>Tremellales</taxon>
        <taxon>Cryptococcaceae</taxon>
        <taxon>Kwoniella</taxon>
    </lineage>
</organism>
<keyword evidence="12" id="KW-1185">Reference proteome</keyword>
<dbReference type="AlphaFoldDB" id="A0A1B9I8T0"/>
<keyword evidence="2" id="KW-0723">Serine/threonine-protein kinase</keyword>
<keyword evidence="5 10" id="KW-0418">Kinase</keyword>
<dbReference type="GO" id="GO:0035556">
    <property type="term" value="P:intracellular signal transduction"/>
    <property type="evidence" value="ECO:0007669"/>
    <property type="project" value="TreeGrafter"/>
</dbReference>
<evidence type="ECO:0000313" key="12">
    <source>
        <dbReference type="Proteomes" id="UP000094020"/>
    </source>
</evidence>
<dbReference type="SMART" id="SM01331">
    <property type="entry name" value="DUF3635"/>
    <property type="match status" value="1"/>
</dbReference>
<evidence type="ECO:0000256" key="8">
    <source>
        <dbReference type="ARBA" id="ARBA00048679"/>
    </source>
</evidence>
<dbReference type="STRING" id="1296096.A0A1B9I8T0"/>
<dbReference type="PROSITE" id="PS50011">
    <property type="entry name" value="PROTEIN_KINASE_DOM"/>
    <property type="match status" value="1"/>
</dbReference>
<reference evidence="10" key="3">
    <citation type="submission" date="2016-07" db="EMBL/GenBank/DDBJ databases">
        <title>Evolution of pathogenesis and genome organization in the Tremellales.</title>
        <authorList>
            <person name="Cuomo C."/>
            <person name="Litvintseva A."/>
            <person name="Heitman J."/>
            <person name="Chen Y."/>
            <person name="Sun S."/>
            <person name="Springer D."/>
            <person name="Dromer F."/>
            <person name="Young S."/>
            <person name="Zeng Q."/>
            <person name="Chapman S."/>
            <person name="Gujja S."/>
            <person name="Saif S."/>
            <person name="Birren B."/>
        </authorList>
    </citation>
    <scope>NUCLEOTIDE SEQUENCE</scope>
    <source>
        <strain evidence="10">CBS 10737</strain>
    </source>
</reference>
<reference evidence="11" key="2">
    <citation type="submission" date="2013-07" db="EMBL/GenBank/DDBJ databases">
        <authorList>
            <consortium name="The Broad Institute Genome Sequencing Platform"/>
            <person name="Cuomo C."/>
            <person name="Litvintseva A."/>
            <person name="Chen Y."/>
            <person name="Heitman J."/>
            <person name="Sun S."/>
            <person name="Springer D."/>
            <person name="Dromer F."/>
            <person name="Young S.K."/>
            <person name="Zeng Q."/>
            <person name="Gargeya S."/>
            <person name="Fitzgerald M."/>
            <person name="Abouelleil A."/>
            <person name="Alvarado L."/>
            <person name="Berlin A.M."/>
            <person name="Chapman S.B."/>
            <person name="Dewar J."/>
            <person name="Goldberg J."/>
            <person name="Griggs A."/>
            <person name="Gujja S."/>
            <person name="Hansen M."/>
            <person name="Howarth C."/>
            <person name="Imamovic A."/>
            <person name="Larimer J."/>
            <person name="McCowan C."/>
            <person name="Murphy C."/>
            <person name="Pearson M."/>
            <person name="Priest M."/>
            <person name="Roberts A."/>
            <person name="Saif S."/>
            <person name="Shea T."/>
            <person name="Sykes S."/>
            <person name="Wortman J."/>
            <person name="Nusbaum C."/>
            <person name="Birren B."/>
        </authorList>
    </citation>
    <scope>NUCLEOTIDE SEQUENCE</scope>
    <source>
        <strain evidence="11">CBS 10737</strain>
    </source>
</reference>
<evidence type="ECO:0000256" key="2">
    <source>
        <dbReference type="ARBA" id="ARBA00022527"/>
    </source>
</evidence>
<dbReference type="Proteomes" id="UP000094020">
    <property type="component" value="Chromosome 6"/>
</dbReference>
<feature type="domain" description="Protein kinase" evidence="9">
    <location>
        <begin position="194"/>
        <end position="560"/>
    </location>
</feature>
<evidence type="ECO:0000256" key="1">
    <source>
        <dbReference type="ARBA" id="ARBA00012513"/>
    </source>
</evidence>
<dbReference type="InterPro" id="IPR024604">
    <property type="entry name" value="GSG2_C"/>
</dbReference>
<evidence type="ECO:0000313" key="11">
    <source>
        <dbReference type="EMBL" id="WWC71025.1"/>
    </source>
</evidence>
<evidence type="ECO:0000256" key="7">
    <source>
        <dbReference type="ARBA" id="ARBA00047899"/>
    </source>
</evidence>
<evidence type="ECO:0000256" key="5">
    <source>
        <dbReference type="ARBA" id="ARBA00022777"/>
    </source>
</evidence>
<dbReference type="RefSeq" id="XP_019013020.1">
    <property type="nucleotide sequence ID" value="XM_019154280.1"/>
</dbReference>
<reference evidence="11" key="4">
    <citation type="submission" date="2024-02" db="EMBL/GenBank/DDBJ databases">
        <title>Comparative genomics of Cryptococcus and Kwoniella reveals pathogenesis evolution and contrasting modes of karyotype evolution via chromosome fusion or intercentromeric recombination.</title>
        <authorList>
            <person name="Coelho M.A."/>
            <person name="David-Palma M."/>
            <person name="Shea T."/>
            <person name="Bowers K."/>
            <person name="McGinley-Smith S."/>
            <person name="Mohammad A.W."/>
            <person name="Gnirke A."/>
            <person name="Yurkov A.M."/>
            <person name="Nowrousian M."/>
            <person name="Sun S."/>
            <person name="Cuomo C.A."/>
            <person name="Heitman J."/>
        </authorList>
    </citation>
    <scope>NUCLEOTIDE SEQUENCE</scope>
    <source>
        <strain evidence="11">CBS 10737</strain>
    </source>
</reference>
<dbReference type="GeneID" id="30170886"/>
<dbReference type="GO" id="GO:0005524">
    <property type="term" value="F:ATP binding"/>
    <property type="evidence" value="ECO:0007669"/>
    <property type="project" value="UniProtKB-KW"/>
</dbReference>
<dbReference type="GO" id="GO:0005634">
    <property type="term" value="C:nucleus"/>
    <property type="evidence" value="ECO:0007669"/>
    <property type="project" value="TreeGrafter"/>
</dbReference>
<keyword evidence="6" id="KW-0067">ATP-binding</keyword>
<sequence>MAALGGRVTTYGKKKTQIISVHTDIVNQAQTEISLSPLPKLANTKRPVLRTKLSNDITNLPLTPLPSSRVKGKSKAIIEDSPNSSPEIIFKARKVPRPGKIIIPKSPSPSKSVRKIPEVIIHTKSNTKKGKNLDGLTSQFKKIITIEDSPEPEETPLIPEEDPQIALNELLNICSSINVSPFSDFLAQGQLPEYDTIKKVGEASYSEVFGLACENEVKHVLKVIPLLSSTLSSASAGENRVLPDCSRVQDVKREIEVTKRMSQVPGGGFVDYIGAYVVEGPYPERLLAEWDLYKGTEGSSSIRPSALPESQKYCLLVLSNAGTDLETFKFSQSTGWAQATGIFWQLVSSLSRAEQWTQFEHRDLHEGQILIQPYTCSSNDSNIAGEDIENYLNHSTSGLTVTIIDFGLSRLTLPNQIESIWTELPKEVYEGKGSQWDLYRSLKIKIESENEGKGWKGFNPITNVMWLHYILKYMISKLRQPKQPTRRSSRLNLIYQKEEKAFLLLNSIEKLLSFSVGFDNGIIKRKGLRGEIEYEKEDSLNSSQDVFRFGEKQGWIKSSL</sequence>
<evidence type="ECO:0000256" key="6">
    <source>
        <dbReference type="ARBA" id="ARBA00022840"/>
    </source>
</evidence>
<accession>A0A1B9I8T0</accession>
<comment type="catalytic activity">
    <reaction evidence="8">
        <text>L-seryl-[protein] + ATP = O-phospho-L-seryl-[protein] + ADP + H(+)</text>
        <dbReference type="Rhea" id="RHEA:17989"/>
        <dbReference type="Rhea" id="RHEA-COMP:9863"/>
        <dbReference type="Rhea" id="RHEA-COMP:11604"/>
        <dbReference type="ChEBI" id="CHEBI:15378"/>
        <dbReference type="ChEBI" id="CHEBI:29999"/>
        <dbReference type="ChEBI" id="CHEBI:30616"/>
        <dbReference type="ChEBI" id="CHEBI:83421"/>
        <dbReference type="ChEBI" id="CHEBI:456216"/>
        <dbReference type="EC" id="2.7.11.1"/>
    </reaction>
</comment>
<evidence type="ECO:0000259" key="9">
    <source>
        <dbReference type="PROSITE" id="PS50011"/>
    </source>
</evidence>
<keyword evidence="3" id="KW-0808">Transferase</keyword>
<dbReference type="PANTHER" id="PTHR24419:SF18">
    <property type="entry name" value="SERINE_THREONINE-PROTEIN KINASE HASPIN"/>
    <property type="match status" value="1"/>
</dbReference>
<dbReference type="Pfam" id="PF12330">
    <property type="entry name" value="Haspin_kinase"/>
    <property type="match status" value="1"/>
</dbReference>
<gene>
    <name evidence="10" type="ORF">I206_02517</name>
    <name evidence="11" type="ORF">I206_104978</name>
</gene>
<dbReference type="SUPFAM" id="SSF56112">
    <property type="entry name" value="Protein kinase-like (PK-like)"/>
    <property type="match status" value="1"/>
</dbReference>
<evidence type="ECO:0000256" key="3">
    <source>
        <dbReference type="ARBA" id="ARBA00022679"/>
    </source>
</evidence>
<evidence type="ECO:0000256" key="4">
    <source>
        <dbReference type="ARBA" id="ARBA00022741"/>
    </source>
</evidence>
<dbReference type="GO" id="GO:0005737">
    <property type="term" value="C:cytoplasm"/>
    <property type="evidence" value="ECO:0007669"/>
    <property type="project" value="TreeGrafter"/>
</dbReference>
<reference evidence="10" key="1">
    <citation type="submission" date="2013-07" db="EMBL/GenBank/DDBJ databases">
        <title>The Genome Sequence of Cryptococcus pinus CBS10737.</title>
        <authorList>
            <consortium name="The Broad Institute Genome Sequencing Platform"/>
            <person name="Cuomo C."/>
            <person name="Litvintseva A."/>
            <person name="Chen Y."/>
            <person name="Heitman J."/>
            <person name="Sun S."/>
            <person name="Springer D."/>
            <person name="Dromer F."/>
            <person name="Young S.K."/>
            <person name="Zeng Q."/>
            <person name="Gargeya S."/>
            <person name="Fitzgerald M."/>
            <person name="Abouelleil A."/>
            <person name="Alvarado L."/>
            <person name="Berlin A.M."/>
            <person name="Chapman S.B."/>
            <person name="Dewar J."/>
            <person name="Goldberg J."/>
            <person name="Griggs A."/>
            <person name="Gujja S."/>
            <person name="Hansen M."/>
            <person name="Howarth C."/>
            <person name="Imamovic A."/>
            <person name="Larimer J."/>
            <person name="McCowan C."/>
            <person name="Murphy C."/>
            <person name="Pearson M."/>
            <person name="Priest M."/>
            <person name="Roberts A."/>
            <person name="Saif S."/>
            <person name="Shea T."/>
            <person name="Sykes S."/>
            <person name="Wortman J."/>
            <person name="Nusbaum C."/>
            <person name="Birren B."/>
        </authorList>
    </citation>
    <scope>NUCLEOTIDE SEQUENCE [LARGE SCALE GENOMIC DNA]</scope>
    <source>
        <strain evidence="10">CBS 10737</strain>
    </source>
</reference>
<dbReference type="Gene3D" id="1.10.510.10">
    <property type="entry name" value="Transferase(Phosphotransferase) domain 1"/>
    <property type="match status" value="1"/>
</dbReference>
<dbReference type="PANTHER" id="PTHR24419">
    <property type="entry name" value="INTERLEUKIN-1 RECEPTOR-ASSOCIATED KINASE"/>
    <property type="match status" value="1"/>
</dbReference>
<comment type="catalytic activity">
    <reaction evidence="7">
        <text>L-threonyl-[protein] + ATP = O-phospho-L-threonyl-[protein] + ADP + H(+)</text>
        <dbReference type="Rhea" id="RHEA:46608"/>
        <dbReference type="Rhea" id="RHEA-COMP:11060"/>
        <dbReference type="Rhea" id="RHEA-COMP:11605"/>
        <dbReference type="ChEBI" id="CHEBI:15378"/>
        <dbReference type="ChEBI" id="CHEBI:30013"/>
        <dbReference type="ChEBI" id="CHEBI:30616"/>
        <dbReference type="ChEBI" id="CHEBI:61977"/>
        <dbReference type="ChEBI" id="CHEBI:456216"/>
        <dbReference type="EC" id="2.7.11.1"/>
    </reaction>
</comment>
<proteinExistence type="predicted"/>
<dbReference type="InterPro" id="IPR000719">
    <property type="entry name" value="Prot_kinase_dom"/>
</dbReference>
<dbReference type="EC" id="2.7.11.1" evidence="1"/>
<name>A0A1B9I8T0_9TREE</name>
<evidence type="ECO:0000313" key="10">
    <source>
        <dbReference type="EMBL" id="OCF51801.1"/>
    </source>
</evidence>
<dbReference type="Gene3D" id="3.30.200.20">
    <property type="entry name" value="Phosphorylase Kinase, domain 1"/>
    <property type="match status" value="1"/>
</dbReference>
<dbReference type="OrthoDB" id="5327538at2759"/>
<dbReference type="EMBL" id="CP144524">
    <property type="protein sequence ID" value="WWC71025.1"/>
    <property type="molecule type" value="Genomic_DNA"/>
</dbReference>
<protein>
    <recommendedName>
        <fullName evidence="1">non-specific serine/threonine protein kinase</fullName>
        <ecNumber evidence="1">2.7.11.1</ecNumber>
    </recommendedName>
</protein>
<keyword evidence="4" id="KW-0547">Nucleotide-binding</keyword>
<dbReference type="GO" id="GO:0000278">
    <property type="term" value="P:mitotic cell cycle"/>
    <property type="evidence" value="ECO:0007669"/>
    <property type="project" value="TreeGrafter"/>
</dbReference>
<dbReference type="KEGG" id="kpin:30170886"/>